<evidence type="ECO:0000313" key="8">
    <source>
        <dbReference type="EMBL" id="KKK27290.1"/>
    </source>
</evidence>
<evidence type="ECO:0000256" key="6">
    <source>
        <dbReference type="SAM" id="MobiDB-lite"/>
    </source>
</evidence>
<dbReference type="AlphaFoldDB" id="A0A0F8XCP4"/>
<keyword evidence="3 7" id="KW-0812">Transmembrane</keyword>
<dbReference type="STRING" id="308745.A0A0F8XCP4"/>
<feature type="region of interest" description="Disordered" evidence="6">
    <location>
        <begin position="504"/>
        <end position="523"/>
    </location>
</feature>
<comment type="caution">
    <text evidence="8">The sequence shown here is derived from an EMBL/GenBank/DDBJ whole genome shotgun (WGS) entry which is preliminary data.</text>
</comment>
<protein>
    <submittedName>
        <fullName evidence="8">Glycerol:H+ symporter (Gup1)</fullName>
    </submittedName>
</protein>
<proteinExistence type="inferred from homology"/>
<comment type="similarity">
    <text evidence="2">Belongs to the membrane-bound acyltransferase family.</text>
</comment>
<feature type="transmembrane region" description="Helical" evidence="7">
    <location>
        <begin position="534"/>
        <end position="550"/>
    </location>
</feature>
<feature type="transmembrane region" description="Helical" evidence="7">
    <location>
        <begin position="394"/>
        <end position="414"/>
    </location>
</feature>
<accession>A0A0F8XCP4</accession>
<feature type="transmembrane region" description="Helical" evidence="7">
    <location>
        <begin position="426"/>
        <end position="445"/>
    </location>
</feature>
<dbReference type="GO" id="GO:0016020">
    <property type="term" value="C:membrane"/>
    <property type="evidence" value="ECO:0007669"/>
    <property type="project" value="UniProtKB-SubCell"/>
</dbReference>
<feature type="transmembrane region" description="Helical" evidence="7">
    <location>
        <begin position="175"/>
        <end position="201"/>
    </location>
</feature>
<feature type="transmembrane region" description="Helical" evidence="7">
    <location>
        <begin position="626"/>
        <end position="649"/>
    </location>
</feature>
<evidence type="ECO:0000256" key="7">
    <source>
        <dbReference type="SAM" id="Phobius"/>
    </source>
</evidence>
<feature type="transmembrane region" description="Helical" evidence="7">
    <location>
        <begin position="589"/>
        <end position="614"/>
    </location>
</feature>
<evidence type="ECO:0000256" key="1">
    <source>
        <dbReference type="ARBA" id="ARBA00004141"/>
    </source>
</evidence>
<dbReference type="EMBL" id="JZBS01000044">
    <property type="protein sequence ID" value="KKK27290.1"/>
    <property type="molecule type" value="Genomic_DNA"/>
</dbReference>
<dbReference type="GO" id="GO:0006506">
    <property type="term" value="P:GPI anchor biosynthetic process"/>
    <property type="evidence" value="ECO:0007669"/>
    <property type="project" value="TreeGrafter"/>
</dbReference>
<gene>
    <name evidence="8" type="ORF">ARAM_001937</name>
</gene>
<evidence type="ECO:0000256" key="4">
    <source>
        <dbReference type="ARBA" id="ARBA00022989"/>
    </source>
</evidence>
<keyword evidence="9" id="KW-1185">Reference proteome</keyword>
<reference evidence="8 9" key="1">
    <citation type="submission" date="2015-02" db="EMBL/GenBank/DDBJ databases">
        <title>Draft Genome Sequences of Two Closely-Related Aflatoxigenic Aspergillus Species Obtained from the Cote d'Ivoire.</title>
        <authorList>
            <person name="Moore G.G."/>
            <person name="Beltz S.B."/>
            <person name="Mack B.M."/>
        </authorList>
    </citation>
    <scope>NUCLEOTIDE SEQUENCE [LARGE SCALE GENOMIC DNA]</scope>
    <source>
        <strain evidence="8 9">SRRC1468</strain>
    </source>
</reference>
<evidence type="ECO:0000256" key="2">
    <source>
        <dbReference type="ARBA" id="ARBA00010323"/>
    </source>
</evidence>
<evidence type="ECO:0000256" key="5">
    <source>
        <dbReference type="ARBA" id="ARBA00023136"/>
    </source>
</evidence>
<dbReference type="InterPro" id="IPR051085">
    <property type="entry name" value="MB_O-acyltransferase"/>
</dbReference>
<organism evidence="8 9">
    <name type="scientific">Aspergillus rambellii</name>
    <dbReference type="NCBI Taxonomy" id="308745"/>
    <lineage>
        <taxon>Eukaryota</taxon>
        <taxon>Fungi</taxon>
        <taxon>Dikarya</taxon>
        <taxon>Ascomycota</taxon>
        <taxon>Pezizomycotina</taxon>
        <taxon>Eurotiomycetes</taxon>
        <taxon>Eurotiomycetidae</taxon>
        <taxon>Eurotiales</taxon>
        <taxon>Aspergillaceae</taxon>
        <taxon>Aspergillus</taxon>
        <taxon>Aspergillus subgen. Nidulantes</taxon>
    </lineage>
</organism>
<dbReference type="Pfam" id="PF03062">
    <property type="entry name" value="MBOAT"/>
    <property type="match status" value="2"/>
</dbReference>
<feature type="transmembrane region" description="Helical" evidence="7">
    <location>
        <begin position="556"/>
        <end position="577"/>
    </location>
</feature>
<dbReference type="GO" id="GO:0005783">
    <property type="term" value="C:endoplasmic reticulum"/>
    <property type="evidence" value="ECO:0007669"/>
    <property type="project" value="TreeGrafter"/>
</dbReference>
<keyword evidence="5 7" id="KW-0472">Membrane</keyword>
<dbReference type="OrthoDB" id="420606at2759"/>
<dbReference type="Proteomes" id="UP000034291">
    <property type="component" value="Unassembled WGS sequence"/>
</dbReference>
<dbReference type="InterPro" id="IPR004299">
    <property type="entry name" value="MBOAT_fam"/>
</dbReference>
<keyword evidence="4 7" id="KW-1133">Transmembrane helix</keyword>
<evidence type="ECO:0000313" key="9">
    <source>
        <dbReference type="Proteomes" id="UP000034291"/>
    </source>
</evidence>
<dbReference type="PANTHER" id="PTHR13285">
    <property type="entry name" value="ACYLTRANSFERASE"/>
    <property type="match status" value="1"/>
</dbReference>
<sequence length="664" mass="74875">MISSILSGFRRLYSLDTLDTRFTVPANVPLKLAAEDTRSASAKDARANAIASNASPSKWGTVEFYVYYLIFLIAVPLMFKTAIEVSQESHPTYTTYSHLLSPGWIPGRQVDNSDAQYSSFRDNIPYLLVLLIVHPLLRRVYDYYTRSSGSNNPSANAGAAAAGDARLAQRISFDLYFAVFFIIVLHGVSAAKVLFILYVNYKIAKTLPRKYIPAVTWTVNIATLFANELCAGFPLERMVAFLTLADGPGKDTVLLQWARYIDGFGGLMPRWEILFNLTTLRLISFNMDFYWSLDYPAASPMEVSLDLLSLGIVKSVSDGHKKKQLDPASLSERDRVRIPAEKSAFNGRNYIAYTLYSPLYLTGPILTFNDYISQQRFAPQSLTKSRTILYGIRFFLTLFAMELMLHFIYAVAISKASPNWSLYTPGQLSMLAYFNLHIIWLKLLIPWRFFRLWALLDGIDPPENMVRCVSNNYSAFAFWRGWHRSLNRWIVRYLYVPLGGGGSSNRPTTGTPENRKLSASSSSSSPFYAKARQIFNFLVVFTFIALWHDINLRLLMWGWLITLFVLPEVIGTLLFPASRWRSRPNTYRVICGVGAVGNILMMMIANLVGFALGIDGIKGLLEQLLGSYAGLAYLVSACCALFVGVQVMFEIREEELRAGIRMKC</sequence>
<dbReference type="GO" id="GO:0008374">
    <property type="term" value="F:O-acyltransferase activity"/>
    <property type="evidence" value="ECO:0007669"/>
    <property type="project" value="TreeGrafter"/>
</dbReference>
<evidence type="ECO:0000256" key="3">
    <source>
        <dbReference type="ARBA" id="ARBA00022692"/>
    </source>
</evidence>
<comment type="subcellular location">
    <subcellularLocation>
        <location evidence="1">Membrane</location>
        <topology evidence="1">Multi-pass membrane protein</topology>
    </subcellularLocation>
</comment>
<feature type="transmembrane region" description="Helical" evidence="7">
    <location>
        <begin position="65"/>
        <end position="83"/>
    </location>
</feature>
<dbReference type="PANTHER" id="PTHR13285:SF18">
    <property type="entry name" value="PROTEIN-CYSTEINE N-PALMITOYLTRANSFERASE RASP"/>
    <property type="match status" value="1"/>
</dbReference>
<name>A0A0F8XCP4_9EURO</name>